<evidence type="ECO:0000256" key="14">
    <source>
        <dbReference type="ARBA" id="ARBA00032585"/>
    </source>
</evidence>
<evidence type="ECO:0000256" key="13">
    <source>
        <dbReference type="ARBA" id="ARBA00030658"/>
    </source>
</evidence>
<dbReference type="GO" id="GO:0051321">
    <property type="term" value="P:meiotic cell cycle"/>
    <property type="evidence" value="ECO:0007669"/>
    <property type="project" value="UniProtKB-KW"/>
</dbReference>
<keyword evidence="6" id="KW-0498">Mitosis</keyword>
<keyword evidence="12" id="KW-0131">Cell cycle</keyword>
<keyword evidence="4" id="KW-0963">Cytoplasm</keyword>
<dbReference type="OMA" id="NCTAMHR"/>
<dbReference type="HOGENOM" id="CLU_012654_1_0_1"/>
<evidence type="ECO:0000256" key="1">
    <source>
        <dbReference type="ARBA" id="ARBA00004123"/>
    </source>
</evidence>
<comment type="subunit">
    <text evidence="16">Belongs to the multiprotein complex Integrator, at least composed of IntS1, IntS2, IntS3, IntS4, omd/IntS5, IntS6, defl/IntS7, IntS8, IntS9, IntS10, IntS11, IntS12, asun/IntS13, IntS14 and IntS15. The core complex associates with protein phosphatase 2A subunits mts/PP2A and Pp2A-29B, to form the Integrator-PP2A (INTAC) complex.</text>
</comment>
<dbReference type="AlphaFoldDB" id="T1J846"/>
<dbReference type="EnsemblMetazoa" id="SMAR009868-RA">
    <property type="protein sequence ID" value="SMAR009868-PA"/>
    <property type="gene ID" value="SMAR009868"/>
</dbReference>
<reference evidence="18" key="2">
    <citation type="submission" date="2015-02" db="UniProtKB">
        <authorList>
            <consortium name="EnsemblMetazoa"/>
        </authorList>
    </citation>
    <scope>IDENTIFICATION</scope>
</reference>
<keyword evidence="8" id="KW-0744">Spermatogenesis</keyword>
<keyword evidence="11" id="KW-0469">Meiosis</keyword>
<dbReference type="GO" id="GO:0051642">
    <property type="term" value="P:centrosome localization"/>
    <property type="evidence" value="ECO:0007669"/>
    <property type="project" value="TreeGrafter"/>
</dbReference>
<evidence type="ECO:0000256" key="7">
    <source>
        <dbReference type="ARBA" id="ARBA00022782"/>
    </source>
</evidence>
<dbReference type="PhylomeDB" id="T1J846"/>
<evidence type="ECO:0000313" key="18">
    <source>
        <dbReference type="EnsemblMetazoa" id="SMAR009868-PA"/>
    </source>
</evidence>
<dbReference type="GO" id="GO:0007346">
    <property type="term" value="P:regulation of mitotic cell cycle"/>
    <property type="evidence" value="ECO:0007669"/>
    <property type="project" value="TreeGrafter"/>
</dbReference>
<dbReference type="GO" id="GO:0007283">
    <property type="term" value="P:spermatogenesis"/>
    <property type="evidence" value="ECO:0007669"/>
    <property type="project" value="UniProtKB-KW"/>
</dbReference>
<protein>
    <recommendedName>
        <fullName evidence="3">Protein asunder</fullName>
    </recommendedName>
    <alternativeName>
        <fullName evidence="14">Cell cycle regulator Mat89Bb</fullName>
    </alternativeName>
    <alternativeName>
        <fullName evidence="13">Set apart in position or space protein</fullName>
    </alternativeName>
</protein>
<comment type="subcellular location">
    <subcellularLocation>
        <location evidence="2">Cytoplasm</location>
        <location evidence="2">Perinuclear region</location>
    </subcellularLocation>
    <subcellularLocation>
        <location evidence="1">Nucleus</location>
    </subcellularLocation>
</comment>
<dbReference type="GO" id="GO:0032039">
    <property type="term" value="C:integrator complex"/>
    <property type="evidence" value="ECO:0007669"/>
    <property type="project" value="TreeGrafter"/>
</dbReference>
<evidence type="ECO:0000256" key="6">
    <source>
        <dbReference type="ARBA" id="ARBA00022776"/>
    </source>
</evidence>
<keyword evidence="10" id="KW-0539">Nucleus</keyword>
<evidence type="ECO:0000256" key="3">
    <source>
        <dbReference type="ARBA" id="ARBA00020501"/>
    </source>
</evidence>
<keyword evidence="19" id="KW-1185">Reference proteome</keyword>
<feature type="compositionally biased region" description="Basic and acidic residues" evidence="17">
    <location>
        <begin position="591"/>
        <end position="600"/>
    </location>
</feature>
<keyword evidence="7" id="KW-0221">Differentiation</keyword>
<evidence type="ECO:0000256" key="17">
    <source>
        <dbReference type="SAM" id="MobiDB-lite"/>
    </source>
</evidence>
<comment type="similarity">
    <text evidence="15">Belongs to the Integrator subunit 13 family.</text>
</comment>
<dbReference type="GO" id="GO:0030154">
    <property type="term" value="P:cell differentiation"/>
    <property type="evidence" value="ECO:0007669"/>
    <property type="project" value="UniProtKB-KW"/>
</dbReference>
<evidence type="ECO:0000256" key="15">
    <source>
        <dbReference type="ARBA" id="ARBA00061603"/>
    </source>
</evidence>
<keyword evidence="5" id="KW-0132">Cell division</keyword>
<evidence type="ECO:0000256" key="11">
    <source>
        <dbReference type="ARBA" id="ARBA00023254"/>
    </source>
</evidence>
<accession>T1J846</accession>
<evidence type="ECO:0000256" key="8">
    <source>
        <dbReference type="ARBA" id="ARBA00022871"/>
    </source>
</evidence>
<evidence type="ECO:0000256" key="16">
    <source>
        <dbReference type="ARBA" id="ARBA00065185"/>
    </source>
</evidence>
<evidence type="ECO:0000256" key="10">
    <source>
        <dbReference type="ARBA" id="ARBA00023242"/>
    </source>
</evidence>
<evidence type="ECO:0000256" key="2">
    <source>
        <dbReference type="ARBA" id="ARBA00004556"/>
    </source>
</evidence>
<dbReference type="Proteomes" id="UP000014500">
    <property type="component" value="Unassembled WGS sequence"/>
</dbReference>
<dbReference type="InterPro" id="IPR019355">
    <property type="entry name" value="Cell_cycle_regulator_Mat89Bb"/>
</dbReference>
<organism evidence="18 19">
    <name type="scientific">Strigamia maritima</name>
    <name type="common">European centipede</name>
    <name type="synonym">Geophilus maritimus</name>
    <dbReference type="NCBI Taxonomy" id="126957"/>
    <lineage>
        <taxon>Eukaryota</taxon>
        <taxon>Metazoa</taxon>
        <taxon>Ecdysozoa</taxon>
        <taxon>Arthropoda</taxon>
        <taxon>Myriapoda</taxon>
        <taxon>Chilopoda</taxon>
        <taxon>Pleurostigmophora</taxon>
        <taxon>Geophilomorpha</taxon>
        <taxon>Linotaeniidae</taxon>
        <taxon>Strigamia</taxon>
    </lineage>
</organism>
<evidence type="ECO:0000256" key="5">
    <source>
        <dbReference type="ARBA" id="ARBA00022618"/>
    </source>
</evidence>
<keyword evidence="9" id="KW-0175">Coiled coil</keyword>
<dbReference type="EMBL" id="JH431948">
    <property type="status" value="NOT_ANNOTATED_CDS"/>
    <property type="molecule type" value="Genomic_DNA"/>
</dbReference>
<evidence type="ECO:0000256" key="9">
    <source>
        <dbReference type="ARBA" id="ARBA00023054"/>
    </source>
</evidence>
<dbReference type="eggNOG" id="KOG3711">
    <property type="taxonomic scope" value="Eukaryota"/>
</dbReference>
<dbReference type="GO" id="GO:0048471">
    <property type="term" value="C:perinuclear region of cytoplasm"/>
    <property type="evidence" value="ECO:0007669"/>
    <property type="project" value="UniProtKB-SubCell"/>
</dbReference>
<sequence length="674" mass="76756">MSYPVSHKTVFVLDHGPYFLDSCKQYIEYDIFTKSRQPAFIPLPQIAKNLWTCSAEAAVEYCRIVWDIYPRDKLIRFILSDSSAHILNSWSPEEQNLNQIMNGLARCGPPVNTRKESNILHGLNAAIECLCECSRIQHAKRTSLTENASRVWNNGRVVCITALKNEKHLKNLEEYFHDALIQHNKLAASSDNLMPIHFCELVILHVFPVGDEPGINTIPRREISPIFSSEVHSIKSGRHVALKLCHLVLKHYNLSSTTVTGIPMKEEQNANSSANYDVELLHSSEAHSELIKTGYMNTEGVHIKTIKEGAEYETVTLKWCTPRTSGVEMQYCTGMFRITPIDVNSRPSSCLTNFLLNGRAVMLEMPRKSGSKVMSHTLTSHGDELFIHSLGTTRSILEDPPSISEGSGGRVTDYRIQDFGDFMKENRLAPYKIAVSTSNDLPIEKAKKQLERMTRYWPMVISNTTIFNMQHHIEPLASIIRKERLDDAQVVECKKVIYQLVAMETRSEGLPIPTMGSRGKGTKREEQYRAMWNELETLIRVHCTTENHGKVLECVQECRKPTGEETTKNRKSIEENKVVKKKEENDVVWKERDKEREVKGNEPLPTKKPRMNADDKSSGPVTLMALWANRVNIENQRRRPEFAGRLKSENNIAVLYPNLAENLDGKEVSTQIRE</sequence>
<dbReference type="PANTHER" id="PTHR12955">
    <property type="entry name" value="SARCOMA ANTIGEN NY-SAR-95-RELATED"/>
    <property type="match status" value="1"/>
</dbReference>
<dbReference type="STRING" id="126957.T1J846"/>
<dbReference type="PANTHER" id="PTHR12955:SF1">
    <property type="entry name" value="INTEGRATOR COMPLEX SUBUNIT 13"/>
    <property type="match status" value="1"/>
</dbReference>
<dbReference type="Pfam" id="PF10221">
    <property type="entry name" value="Mat89Bb"/>
    <property type="match status" value="1"/>
</dbReference>
<proteinExistence type="inferred from homology"/>
<evidence type="ECO:0000313" key="19">
    <source>
        <dbReference type="Proteomes" id="UP000014500"/>
    </source>
</evidence>
<evidence type="ECO:0000256" key="12">
    <source>
        <dbReference type="ARBA" id="ARBA00023306"/>
    </source>
</evidence>
<reference evidence="19" key="1">
    <citation type="submission" date="2011-05" db="EMBL/GenBank/DDBJ databases">
        <authorList>
            <person name="Richards S.R."/>
            <person name="Qu J."/>
            <person name="Jiang H."/>
            <person name="Jhangiani S.N."/>
            <person name="Agravi P."/>
            <person name="Goodspeed R."/>
            <person name="Gross S."/>
            <person name="Mandapat C."/>
            <person name="Jackson L."/>
            <person name="Mathew T."/>
            <person name="Pu L."/>
            <person name="Thornton R."/>
            <person name="Saada N."/>
            <person name="Wilczek-Boney K.B."/>
            <person name="Lee S."/>
            <person name="Kovar C."/>
            <person name="Wu Y."/>
            <person name="Scherer S.E."/>
            <person name="Worley K.C."/>
            <person name="Muzny D.M."/>
            <person name="Gibbs R."/>
        </authorList>
    </citation>
    <scope>NUCLEOTIDE SEQUENCE</scope>
    <source>
        <strain evidence="19">Brora</strain>
    </source>
</reference>
<feature type="region of interest" description="Disordered" evidence="17">
    <location>
        <begin position="591"/>
        <end position="618"/>
    </location>
</feature>
<evidence type="ECO:0000256" key="4">
    <source>
        <dbReference type="ARBA" id="ARBA00022490"/>
    </source>
</evidence>
<dbReference type="GO" id="GO:0051301">
    <property type="term" value="P:cell division"/>
    <property type="evidence" value="ECO:0007669"/>
    <property type="project" value="UniProtKB-KW"/>
</dbReference>
<name>T1J846_STRMM</name>